<dbReference type="Proteomes" id="UP000313231">
    <property type="component" value="Unassembled WGS sequence"/>
</dbReference>
<evidence type="ECO:0000313" key="2">
    <source>
        <dbReference type="Proteomes" id="UP000313231"/>
    </source>
</evidence>
<comment type="caution">
    <text evidence="1">The sequence shown here is derived from an EMBL/GenBank/DDBJ whole genome shotgun (WGS) entry which is preliminary data.</text>
</comment>
<dbReference type="EMBL" id="VDMP01000026">
    <property type="protein sequence ID" value="TNM37405.1"/>
    <property type="molecule type" value="Genomic_DNA"/>
</dbReference>
<organism evidence="1 2">
    <name type="scientific">Nocardioides albidus</name>
    <dbReference type="NCBI Taxonomy" id="1517589"/>
    <lineage>
        <taxon>Bacteria</taxon>
        <taxon>Bacillati</taxon>
        <taxon>Actinomycetota</taxon>
        <taxon>Actinomycetes</taxon>
        <taxon>Propionibacteriales</taxon>
        <taxon>Nocardioidaceae</taxon>
        <taxon>Nocardioides</taxon>
    </lineage>
</organism>
<dbReference type="AlphaFoldDB" id="A0A5C4VPI2"/>
<sequence>MNAPAACSSPACRFPALGGSAPVEEAAGLCAPCAVLAARALAPAAAHGLLSRLAEDARDAVVAGAPAWLQAAHARGAWGVVPGAVLRPVRS</sequence>
<name>A0A5C4VPI2_9ACTN</name>
<accession>A0A5C4VPI2</accession>
<evidence type="ECO:0000313" key="1">
    <source>
        <dbReference type="EMBL" id="TNM37405.1"/>
    </source>
</evidence>
<dbReference type="RefSeq" id="WP_139623946.1">
    <property type="nucleotide sequence ID" value="NZ_VDMP01000026.1"/>
</dbReference>
<reference evidence="1 2" key="1">
    <citation type="journal article" date="2016" name="Int. J. Syst. Evol. Microbiol.">
        <title>Nocardioides albidus sp. nov., an actinobacterium isolated from garden soil.</title>
        <authorList>
            <person name="Singh H."/>
            <person name="Du J."/>
            <person name="Trinh H."/>
            <person name="Won K."/>
            <person name="Yang J.E."/>
            <person name="Yin C."/>
            <person name="Kook M."/>
            <person name="Yi T.H."/>
        </authorList>
    </citation>
    <scope>NUCLEOTIDE SEQUENCE [LARGE SCALE GENOMIC DNA]</scope>
    <source>
        <strain evidence="1 2">CCTCC AB 2015297</strain>
    </source>
</reference>
<protein>
    <submittedName>
        <fullName evidence="1">Uncharacterized protein</fullName>
    </submittedName>
</protein>
<proteinExistence type="predicted"/>
<gene>
    <name evidence="1" type="ORF">FHP29_16365</name>
</gene>
<keyword evidence="2" id="KW-1185">Reference proteome</keyword>